<dbReference type="SUPFAM" id="SSF52317">
    <property type="entry name" value="Class I glutamine amidotransferase-like"/>
    <property type="match status" value="1"/>
</dbReference>
<dbReference type="EMBL" id="JAUJDW010000007">
    <property type="protein sequence ID" value="KAK0661952.1"/>
    <property type="molecule type" value="Genomic_DNA"/>
</dbReference>
<dbReference type="Gene3D" id="3.40.50.880">
    <property type="match status" value="1"/>
</dbReference>
<organism evidence="2 3">
    <name type="scientific">Lasiodiplodia hormozganensis</name>
    <dbReference type="NCBI Taxonomy" id="869390"/>
    <lineage>
        <taxon>Eukaryota</taxon>
        <taxon>Fungi</taxon>
        <taxon>Dikarya</taxon>
        <taxon>Ascomycota</taxon>
        <taxon>Pezizomycotina</taxon>
        <taxon>Dothideomycetes</taxon>
        <taxon>Dothideomycetes incertae sedis</taxon>
        <taxon>Botryosphaeriales</taxon>
        <taxon>Botryosphaeriaceae</taxon>
        <taxon>Lasiodiplodia</taxon>
    </lineage>
</organism>
<comment type="caution">
    <text evidence="2">The sequence shown here is derived from an EMBL/GenBank/DDBJ whole genome shotgun (WGS) entry which is preliminary data.</text>
</comment>
<dbReference type="Pfam" id="PF01965">
    <property type="entry name" value="DJ-1_PfpI"/>
    <property type="match status" value="1"/>
</dbReference>
<reference evidence="2" key="1">
    <citation type="submission" date="2023-06" db="EMBL/GenBank/DDBJ databases">
        <title>Multi-omics analyses reveal the molecular pathogenesis toolkit of Lasiodiplodia hormozganensis, a cross-kingdom pathogen.</title>
        <authorList>
            <person name="Felix C."/>
            <person name="Meneses R."/>
            <person name="Goncalves M.F.M."/>
            <person name="Tilleman L."/>
            <person name="Duarte A.S."/>
            <person name="Jorrin-Novo J.V."/>
            <person name="Van De Peer Y."/>
            <person name="Deforce D."/>
            <person name="Van Nieuwerburgh F."/>
            <person name="Esteves A.C."/>
            <person name="Alves A."/>
        </authorList>
    </citation>
    <scope>NUCLEOTIDE SEQUENCE</scope>
    <source>
        <strain evidence="2">CBS 339.90</strain>
    </source>
</reference>
<dbReference type="InterPro" id="IPR002818">
    <property type="entry name" value="DJ-1/PfpI"/>
</dbReference>
<dbReference type="PANTHER" id="PTHR43130:SF7">
    <property type="entry name" value="DJ-1_PFPI DOMAIN-CONTAINING PROTEIN"/>
    <property type="match status" value="1"/>
</dbReference>
<evidence type="ECO:0000259" key="1">
    <source>
        <dbReference type="Pfam" id="PF01965"/>
    </source>
</evidence>
<evidence type="ECO:0000313" key="3">
    <source>
        <dbReference type="Proteomes" id="UP001175001"/>
    </source>
</evidence>
<protein>
    <recommendedName>
        <fullName evidence="1">DJ-1/PfpI domain-containing protein</fullName>
    </recommendedName>
</protein>
<sequence>MSFNLSSPDRKIHAGVILTRGVTEMLDVAPFEFFAWVDKESLQKFKFPAAMVEEGMDIELHWVTEDGSPAPMRSGAEIKPTDSFSSCPPLDIVLMGAHDVSYQTSETEKAFIRKAYEQCSAFLTVCGGVLALLEAGLLEGKTATGPRMILDMMRKNAPFVNWVDKRWVRDGKIWSSSTLLNGTDLMRAFVEETWGGRNGMVEAMLDAGHWPVRDVDFKDYQGQNYAVDSFE</sequence>
<accession>A0AA39Z0I7</accession>
<dbReference type="InterPro" id="IPR029062">
    <property type="entry name" value="Class_I_gatase-like"/>
</dbReference>
<dbReference type="InterPro" id="IPR052158">
    <property type="entry name" value="INH-QAR"/>
</dbReference>
<dbReference type="Proteomes" id="UP001175001">
    <property type="component" value="Unassembled WGS sequence"/>
</dbReference>
<evidence type="ECO:0000313" key="2">
    <source>
        <dbReference type="EMBL" id="KAK0661952.1"/>
    </source>
</evidence>
<keyword evidence="3" id="KW-1185">Reference proteome</keyword>
<dbReference type="AlphaFoldDB" id="A0AA39Z0I7"/>
<name>A0AA39Z0I7_9PEZI</name>
<feature type="domain" description="DJ-1/PfpI" evidence="1">
    <location>
        <begin position="48"/>
        <end position="192"/>
    </location>
</feature>
<dbReference type="PANTHER" id="PTHR43130">
    <property type="entry name" value="ARAC-FAMILY TRANSCRIPTIONAL REGULATOR"/>
    <property type="match status" value="1"/>
</dbReference>
<gene>
    <name evidence="2" type="ORF">DIS24_g2189</name>
</gene>
<proteinExistence type="predicted"/>